<dbReference type="Proteomes" id="UP001305606">
    <property type="component" value="Chromosome"/>
</dbReference>
<organism evidence="4 5">
    <name type="scientific">Streptomyces luomodiensis</name>
    <dbReference type="NCBI Taxonomy" id="3026192"/>
    <lineage>
        <taxon>Bacteria</taxon>
        <taxon>Bacillati</taxon>
        <taxon>Actinomycetota</taxon>
        <taxon>Actinomycetes</taxon>
        <taxon>Kitasatosporales</taxon>
        <taxon>Streptomycetaceae</taxon>
        <taxon>Streptomyces</taxon>
    </lineage>
</organism>
<dbReference type="GO" id="GO:0032259">
    <property type="term" value="P:methylation"/>
    <property type="evidence" value="ECO:0007669"/>
    <property type="project" value="UniProtKB-KW"/>
</dbReference>
<dbReference type="Gene3D" id="3.40.50.150">
    <property type="entry name" value="Vaccinia Virus protein VP39"/>
    <property type="match status" value="1"/>
</dbReference>
<evidence type="ECO:0000256" key="2">
    <source>
        <dbReference type="ARBA" id="ARBA00022679"/>
    </source>
</evidence>
<feature type="domain" description="Methyltransferase small" evidence="3">
    <location>
        <begin position="32"/>
        <end position="197"/>
    </location>
</feature>
<dbReference type="InterPro" id="IPR046977">
    <property type="entry name" value="RsmC/RlmG"/>
</dbReference>
<sequence length="208" mass="22877">MAHYFTTPGDQGIGAKTSSVPLRLPYGPVEEVQLLTAPGVFSASRVDPGTSVLLRALPQPPARGTFLDIGCGYGPLTVALAGASPESTLWAIDVNDHALELCRRNTERLGMRGVRCARPEHVPDDVRFDFIVSNPAIRIGKPQLHAMLRHWLDRLVPGGKAYLVVQKHLGADSLQRWLSEQGWPTERYASQKGFRILCCTTARDDRPE</sequence>
<evidence type="ECO:0000313" key="4">
    <source>
        <dbReference type="EMBL" id="WNF00018.1"/>
    </source>
</evidence>
<dbReference type="EMBL" id="CP117522">
    <property type="protein sequence ID" value="WNF00018.1"/>
    <property type="molecule type" value="Genomic_DNA"/>
</dbReference>
<accession>A0ABY9V575</accession>
<evidence type="ECO:0000259" key="3">
    <source>
        <dbReference type="Pfam" id="PF05175"/>
    </source>
</evidence>
<keyword evidence="1 4" id="KW-0489">Methyltransferase</keyword>
<dbReference type="CDD" id="cd02440">
    <property type="entry name" value="AdoMet_MTases"/>
    <property type="match status" value="1"/>
</dbReference>
<gene>
    <name evidence="4" type="ORF">PS467_34215</name>
</gene>
<reference evidence="4 5" key="1">
    <citation type="submission" date="2023-02" db="EMBL/GenBank/DDBJ databases">
        <title>Streptomyces sp. SCA4-21 with antifungal activity against Fusarium oxysporum f. sp. cubense, Streptomyces sp. SCA2-17 with antifungal activity against Fusarium oxysporum f. sp. cubense.</title>
        <authorList>
            <person name="Qi D."/>
        </authorList>
    </citation>
    <scope>NUCLEOTIDE SEQUENCE [LARGE SCALE GENOMIC DNA]</scope>
    <source>
        <strain evidence="4 5">SCA4-21</strain>
    </source>
</reference>
<dbReference type="InterPro" id="IPR029063">
    <property type="entry name" value="SAM-dependent_MTases_sf"/>
</dbReference>
<keyword evidence="2" id="KW-0808">Transferase</keyword>
<dbReference type="Pfam" id="PF05175">
    <property type="entry name" value="MTS"/>
    <property type="match status" value="1"/>
</dbReference>
<evidence type="ECO:0000313" key="5">
    <source>
        <dbReference type="Proteomes" id="UP001305606"/>
    </source>
</evidence>
<protein>
    <submittedName>
        <fullName evidence="4">Methyltransferase</fullName>
    </submittedName>
</protein>
<dbReference type="InterPro" id="IPR007848">
    <property type="entry name" value="Small_mtfrase_dom"/>
</dbReference>
<dbReference type="RefSeq" id="WP_311038449.1">
    <property type="nucleotide sequence ID" value="NZ_CP117522.1"/>
</dbReference>
<dbReference type="SUPFAM" id="SSF53335">
    <property type="entry name" value="S-adenosyl-L-methionine-dependent methyltransferases"/>
    <property type="match status" value="1"/>
</dbReference>
<dbReference type="GO" id="GO:0008168">
    <property type="term" value="F:methyltransferase activity"/>
    <property type="evidence" value="ECO:0007669"/>
    <property type="project" value="UniProtKB-KW"/>
</dbReference>
<keyword evidence="5" id="KW-1185">Reference proteome</keyword>
<proteinExistence type="predicted"/>
<name>A0ABY9V575_9ACTN</name>
<evidence type="ECO:0000256" key="1">
    <source>
        <dbReference type="ARBA" id="ARBA00022603"/>
    </source>
</evidence>
<dbReference type="PANTHER" id="PTHR47816:SF4">
    <property type="entry name" value="RIBOSOMAL RNA SMALL SUBUNIT METHYLTRANSFERASE C"/>
    <property type="match status" value="1"/>
</dbReference>
<dbReference type="PANTHER" id="PTHR47816">
    <property type="entry name" value="RIBOSOMAL RNA SMALL SUBUNIT METHYLTRANSFERASE C"/>
    <property type="match status" value="1"/>
</dbReference>